<proteinExistence type="predicted"/>
<reference evidence="2 3" key="1">
    <citation type="submission" date="2017-08" db="EMBL/GenBank/DDBJ databases">
        <title>The complete genome sequence of Nocardiopsis gilva YIM 90087.</title>
        <authorList>
            <person name="Yin M."/>
            <person name="Tang S."/>
        </authorList>
    </citation>
    <scope>NUCLEOTIDE SEQUENCE [LARGE SCALE GENOMIC DNA]</scope>
    <source>
        <strain evidence="2 3">YIM 90087</strain>
    </source>
</reference>
<sequence>MSGPSTFEILRNVWLANRSEVVCAGRRQVDMPSLWRLPMGVVLAHVPIVPHRQLAESRGGAMAWTPVPVARRDAELPSGQRGTALAHMDGEGAQRWP</sequence>
<organism evidence="2 3">
    <name type="scientific">Nocardiopsis gilva YIM 90087</name>
    <dbReference type="NCBI Taxonomy" id="1235441"/>
    <lineage>
        <taxon>Bacteria</taxon>
        <taxon>Bacillati</taxon>
        <taxon>Actinomycetota</taxon>
        <taxon>Actinomycetes</taxon>
        <taxon>Streptosporangiales</taxon>
        <taxon>Nocardiopsidaceae</taxon>
        <taxon>Nocardiopsis</taxon>
    </lineage>
</organism>
<feature type="compositionally biased region" description="Basic and acidic residues" evidence="1">
    <location>
        <begin position="88"/>
        <end position="97"/>
    </location>
</feature>
<dbReference type="AlphaFoldDB" id="A0A223S925"/>
<dbReference type="EMBL" id="CP022753">
    <property type="protein sequence ID" value="ASU84611.1"/>
    <property type="molecule type" value="Genomic_DNA"/>
</dbReference>
<dbReference type="KEGG" id="ngv:CDO52_19000"/>
<evidence type="ECO:0000256" key="1">
    <source>
        <dbReference type="SAM" id="MobiDB-lite"/>
    </source>
</evidence>
<name>A0A223S925_9ACTN</name>
<accession>A0A223S925</accession>
<protein>
    <submittedName>
        <fullName evidence="2">Uncharacterized protein</fullName>
    </submittedName>
</protein>
<feature type="region of interest" description="Disordered" evidence="1">
    <location>
        <begin position="75"/>
        <end position="97"/>
    </location>
</feature>
<keyword evidence="3" id="KW-1185">Reference proteome</keyword>
<dbReference type="Proteomes" id="UP000215005">
    <property type="component" value="Chromosome"/>
</dbReference>
<evidence type="ECO:0000313" key="2">
    <source>
        <dbReference type="EMBL" id="ASU84611.1"/>
    </source>
</evidence>
<evidence type="ECO:0000313" key="3">
    <source>
        <dbReference type="Proteomes" id="UP000215005"/>
    </source>
</evidence>
<gene>
    <name evidence="2" type="ORF">CDO52_19000</name>
</gene>